<sequence length="414" mass="46129">MNDRYDVVIAGAGPAGAQCARDLAARGYDVVVLETESEEGFPRQSNKSTAGTFPSMMASFGIPDDVVMQYTDSVVLESPKDHYVREQPGAVLEFADFKRYLVADGEDDGAEYRFEARVTAPITEGGEIVGVRYNGDEEVYGEIVIDATGPAAPLAKKLDVVDLKRENHAVGIEYEFEGIDIDRPGFADLHDAMMLRLDHAIAPGGYSWIFHTGEDTAKVGLCYIQNDIHSRYARDGFTIDDYLEHWLETDPRFRNAERLEGKQHRGSAHIQPPGQMHTDRFMAIGDTVPTVDPLWGEGINKCMQSGRMAAAAADSCLKHGDLEPTAENLEVYDTLWHQEVAPNVRNRLWMTKLLYLAENDRYDAFMRDLNRMDDETLSKANRGSPIAIAKLLELGDLPLITRLARWELGLGDLN</sequence>
<dbReference type="PANTHER" id="PTHR42685">
    <property type="entry name" value="GERANYLGERANYL DIPHOSPHATE REDUCTASE"/>
    <property type="match status" value="1"/>
</dbReference>
<dbReference type="InterPro" id="IPR054884">
    <property type="entry name" value="Dggglyphlred_Halo"/>
</dbReference>
<accession>A0A5D5APM2</accession>
<dbReference type="InterPro" id="IPR036188">
    <property type="entry name" value="FAD/NAD-bd_sf"/>
</dbReference>
<dbReference type="PANTHER" id="PTHR42685:SF18">
    <property type="entry name" value="DIGERANYLGERANYLGLYCEROPHOSPHOLIPID REDUCTASE"/>
    <property type="match status" value="1"/>
</dbReference>
<dbReference type="RefSeq" id="WP_149080596.1">
    <property type="nucleotide sequence ID" value="NZ_VTAW01000005.1"/>
</dbReference>
<reference evidence="2 3" key="1">
    <citation type="submission" date="2019-08" db="EMBL/GenBank/DDBJ databases">
        <title>Archaea genome.</title>
        <authorList>
            <person name="Kajale S."/>
            <person name="Shouche Y."/>
            <person name="Deshpande N."/>
            <person name="Sharma A."/>
        </authorList>
    </citation>
    <scope>NUCLEOTIDE SEQUENCE [LARGE SCALE GENOMIC DNA]</scope>
    <source>
        <strain evidence="2 3">ESP3B_9</strain>
    </source>
</reference>
<dbReference type="NCBIfam" id="NF041385">
    <property type="entry name" value="Dggglyphlred_Halo"/>
    <property type="match status" value="1"/>
</dbReference>
<proteinExistence type="predicted"/>
<comment type="caution">
    <text evidence="2">The sequence shown here is derived from an EMBL/GenBank/DDBJ whole genome shotgun (WGS) entry which is preliminary data.</text>
</comment>
<organism evidence="2 3">
    <name type="scientific">Natrialba swarupiae</name>
    <dbReference type="NCBI Taxonomy" id="2448032"/>
    <lineage>
        <taxon>Archaea</taxon>
        <taxon>Methanobacteriati</taxon>
        <taxon>Methanobacteriota</taxon>
        <taxon>Stenosarchaea group</taxon>
        <taxon>Halobacteria</taxon>
        <taxon>Halobacteriales</taxon>
        <taxon>Natrialbaceae</taxon>
        <taxon>Natrialba</taxon>
    </lineage>
</organism>
<dbReference type="EMBL" id="VTAW01000005">
    <property type="protein sequence ID" value="TYT62867.1"/>
    <property type="molecule type" value="Genomic_DNA"/>
</dbReference>
<protein>
    <submittedName>
        <fullName evidence="2">NAD(P)/FAD-dependent oxidoreductase</fullName>
    </submittedName>
</protein>
<keyword evidence="3" id="KW-1185">Reference proteome</keyword>
<gene>
    <name evidence="2" type="ORF">FYC77_06015</name>
</gene>
<dbReference type="InterPro" id="IPR050407">
    <property type="entry name" value="Geranylgeranyl_reductase"/>
</dbReference>
<dbReference type="Proteomes" id="UP000324104">
    <property type="component" value="Unassembled WGS sequence"/>
</dbReference>
<evidence type="ECO:0000313" key="3">
    <source>
        <dbReference type="Proteomes" id="UP000324104"/>
    </source>
</evidence>
<dbReference type="PRINTS" id="PR00420">
    <property type="entry name" value="RNGMNOXGNASE"/>
</dbReference>
<evidence type="ECO:0000259" key="1">
    <source>
        <dbReference type="Pfam" id="PF01494"/>
    </source>
</evidence>
<dbReference type="InterPro" id="IPR002938">
    <property type="entry name" value="FAD-bd"/>
</dbReference>
<dbReference type="Pfam" id="PF01494">
    <property type="entry name" value="FAD_binding_3"/>
    <property type="match status" value="1"/>
</dbReference>
<dbReference type="Gene3D" id="3.50.50.60">
    <property type="entry name" value="FAD/NAD(P)-binding domain"/>
    <property type="match status" value="1"/>
</dbReference>
<dbReference type="AlphaFoldDB" id="A0A5D5APM2"/>
<feature type="domain" description="FAD-binding" evidence="1">
    <location>
        <begin position="5"/>
        <end position="305"/>
    </location>
</feature>
<dbReference type="SUPFAM" id="SSF51905">
    <property type="entry name" value="FAD/NAD(P)-binding domain"/>
    <property type="match status" value="1"/>
</dbReference>
<evidence type="ECO:0000313" key="2">
    <source>
        <dbReference type="EMBL" id="TYT62867.1"/>
    </source>
</evidence>
<dbReference type="GO" id="GO:0071949">
    <property type="term" value="F:FAD binding"/>
    <property type="evidence" value="ECO:0007669"/>
    <property type="project" value="InterPro"/>
</dbReference>
<name>A0A5D5APM2_9EURY</name>